<evidence type="ECO:0008006" key="5">
    <source>
        <dbReference type="Google" id="ProtNLM"/>
    </source>
</evidence>
<feature type="region of interest" description="Disordered" evidence="1">
    <location>
        <begin position="1"/>
        <end position="39"/>
    </location>
</feature>
<sequence>MFSRQELSVRDDVQRSWAAEVEEPPPAALPAPSRRTRVSRDPADLPVAVVTAAWITIMLLLFGAPVAGLVLAGATALGWALWHHRPQPGRQDAPKPPPDENGTARGPADERRHRRLRRTGDAG</sequence>
<keyword evidence="2" id="KW-1133">Transmembrane helix</keyword>
<organism evidence="3 4">
    <name type="scientific">Geodermatophilus obscurus</name>
    <dbReference type="NCBI Taxonomy" id="1861"/>
    <lineage>
        <taxon>Bacteria</taxon>
        <taxon>Bacillati</taxon>
        <taxon>Actinomycetota</taxon>
        <taxon>Actinomycetes</taxon>
        <taxon>Geodermatophilales</taxon>
        <taxon>Geodermatophilaceae</taxon>
        <taxon>Geodermatophilus</taxon>
    </lineage>
</organism>
<name>A0A1M7SQZ3_9ACTN</name>
<dbReference type="EMBL" id="FRDM01000003">
    <property type="protein sequence ID" value="SHN60798.1"/>
    <property type="molecule type" value="Genomic_DNA"/>
</dbReference>
<evidence type="ECO:0000313" key="3">
    <source>
        <dbReference type="EMBL" id="SHN60798.1"/>
    </source>
</evidence>
<feature type="region of interest" description="Disordered" evidence="1">
    <location>
        <begin position="84"/>
        <end position="123"/>
    </location>
</feature>
<evidence type="ECO:0000313" key="4">
    <source>
        <dbReference type="Proteomes" id="UP000184428"/>
    </source>
</evidence>
<protein>
    <recommendedName>
        <fullName evidence="5">DUF3040 domain-containing protein</fullName>
    </recommendedName>
</protein>
<keyword evidence="2" id="KW-0812">Transmembrane</keyword>
<feature type="transmembrane region" description="Helical" evidence="2">
    <location>
        <begin position="52"/>
        <end position="82"/>
    </location>
</feature>
<dbReference type="AlphaFoldDB" id="A0A1M7SQZ3"/>
<evidence type="ECO:0000256" key="1">
    <source>
        <dbReference type="SAM" id="MobiDB-lite"/>
    </source>
</evidence>
<keyword evidence="2" id="KW-0472">Membrane</keyword>
<accession>A0A1M7SQZ3</accession>
<dbReference type="RefSeq" id="WP_072914326.1">
    <property type="nucleotide sequence ID" value="NZ_FRDM01000003.1"/>
</dbReference>
<dbReference type="Proteomes" id="UP000184428">
    <property type="component" value="Unassembled WGS sequence"/>
</dbReference>
<gene>
    <name evidence="3" type="ORF">SAMN05660350_01004</name>
</gene>
<evidence type="ECO:0000256" key="2">
    <source>
        <dbReference type="SAM" id="Phobius"/>
    </source>
</evidence>
<reference evidence="3 4" key="1">
    <citation type="submission" date="2016-12" db="EMBL/GenBank/DDBJ databases">
        <authorList>
            <person name="Song W.-J."/>
            <person name="Kurnit D.M."/>
        </authorList>
    </citation>
    <scope>NUCLEOTIDE SEQUENCE [LARGE SCALE GENOMIC DNA]</scope>
    <source>
        <strain evidence="3 4">DSM 43162</strain>
    </source>
</reference>
<proteinExistence type="predicted"/>